<dbReference type="GO" id="GO:0006396">
    <property type="term" value="P:RNA processing"/>
    <property type="evidence" value="ECO:0007669"/>
    <property type="project" value="InterPro"/>
</dbReference>
<feature type="region of interest" description="Disordered" evidence="3">
    <location>
        <begin position="223"/>
        <end position="256"/>
    </location>
</feature>
<evidence type="ECO:0000256" key="1">
    <source>
        <dbReference type="ARBA" id="ARBA00022737"/>
    </source>
</evidence>
<evidence type="ECO:0000313" key="4">
    <source>
        <dbReference type="EMBL" id="CAD8505607.1"/>
    </source>
</evidence>
<feature type="compositionally biased region" description="Basic and acidic residues" evidence="3">
    <location>
        <begin position="245"/>
        <end position="256"/>
    </location>
</feature>
<feature type="region of interest" description="Disordered" evidence="3">
    <location>
        <begin position="108"/>
        <end position="205"/>
    </location>
</feature>
<dbReference type="EMBL" id="HBEO01032732">
    <property type="protein sequence ID" value="CAD8505607.1"/>
    <property type="molecule type" value="Transcribed_RNA"/>
</dbReference>
<dbReference type="PANTHER" id="PTHR45586:SF1">
    <property type="entry name" value="LIPOPOLYSACCHARIDE ASSEMBLY PROTEIN B"/>
    <property type="match status" value="1"/>
</dbReference>
<dbReference type="Gene3D" id="1.25.40.10">
    <property type="entry name" value="Tetratricopeptide repeat domain"/>
    <property type="match status" value="3"/>
</dbReference>
<sequence length="1341" mass="151962">MGMFHPTFERPEHRETKRVIQAQPNEVSQVQMPRMEITWSDLVRMTNTEKIENDGVELNSAFSSQPSVAVTDVHSKLDVHSKPENVREQVVETGSNWRHKEAAYKKKENFQTRKDPLSVKNEKIASNIQDKENMRKSGETSSNKVKASKENHAEKRAPGKKEKPNDSEHEERPGKSQFLNVPSDRSEKQSMTVKPVANISSTNAPRQLESLNSFSALNDAASQLNQDGNSDQETVKGNESQATDQKSKKTKASDSKGKTAFDEDYVTLGGYLHKLKHECKRMSISQLSFFFHDAITQAPSAIKMAWEEAEQNMPDEAAMIKTIFGNFLNGSVTWKTIEDFNMLYAPRETEYLREGFDQVTFSHHRHDLAALLSRLSAASPPNVSWSDLRILVALSRCALGAESQTLEQAKAEAENGLKFVSDEPARFLNCYLQYSFVTWSRLEKIARASLMIRVLDDMLVNLTLGGGQNETDKLLHRDLQIAIRLAQAEFYAFGENNVSKAEGAYELLLKQNDRLDVSLAFCLFLLMKKKDYHSALEVAKNAFRRYPLSNEMIDVFLELLCTHHVEVGGERDPVYDDVAVALEGRVRGGEGSSFMISAFARISSSELAMEKLQESLAMRPNDETLWIARAYIEEWKGRQKEAEEFILHALALSPRHGFLLARAGTSALKFRGNPFTCSNFLEQAIRQGYKSPEVLSAYVFCSSLGASTEDISFKSLRKILALDPTEPFTTFALSDLLLFQDETKEAERLVTSALKLSRNKKFQCCLHGLYGQVLTDLKCDESRILEEYHKAMEISQGGCAHAAKLYCGHRIKHECAGNVMDVNVAHQIEDIFQKAFSINPLHVHLALSYADFRERVLGDKSGARRVHEIALQNNPDDAWMTYGFASFIERHDGFTDNCKKLFIRSLELAPQFGLAASAYAVNLHHLTDMKDEAEAAYIRAMEISPSDAEIYSNYAVFLEEEKKDIRNAQTFYLRSISLDPQNPEARFLYACMLHDRMRDFPQAKKEYEKMISLNPSNAKYLCKYARLLDENDDVKGAEAAYQAALSMDPTFVDAYVNLANLYLEVGESYEKSEVLYERALELNSTHVTALCSYAIMTTSYLRNLRYSGMAGDPELPKLKKQLHARALGHFEKAYSLEPNSPAVLFNFASFLREQKEDFDRAESMVHKAMAMEPNDVNCIILLAHILRDSRKDPAEAVRLYRKATEMDPTHLARMMQYGTQFLSDKETIGEAEILLSSLLSSPNAFQENIRWVQSFSSLGSPSANKAPIPLAFSDAAQEARKELHRRREQRKIQEEVESSWQQQQRERDAEAIARQLIEEEEMQPKKGKKKSSGKKNPRSKH</sequence>
<dbReference type="InterPro" id="IPR051012">
    <property type="entry name" value="CellSynth/LPSAsmb/PSIAsmb"/>
</dbReference>
<dbReference type="InterPro" id="IPR003107">
    <property type="entry name" value="HAT"/>
</dbReference>
<reference evidence="4" key="1">
    <citation type="submission" date="2021-01" db="EMBL/GenBank/DDBJ databases">
        <authorList>
            <person name="Corre E."/>
            <person name="Pelletier E."/>
            <person name="Niang G."/>
            <person name="Scheremetjew M."/>
            <person name="Finn R."/>
            <person name="Kale V."/>
            <person name="Holt S."/>
            <person name="Cochrane G."/>
            <person name="Meng A."/>
            <person name="Brown T."/>
            <person name="Cohen L."/>
        </authorList>
    </citation>
    <scope>NUCLEOTIDE SEQUENCE</scope>
    <source>
        <strain evidence="4">CCMP325</strain>
    </source>
</reference>
<feature type="compositionally biased region" description="Basic residues" evidence="3">
    <location>
        <begin position="1325"/>
        <end position="1341"/>
    </location>
</feature>
<feature type="compositionally biased region" description="Basic and acidic residues" evidence="3">
    <location>
        <begin position="147"/>
        <end position="174"/>
    </location>
</feature>
<name>A0A7S0HYA4_9CRYP</name>
<keyword evidence="2" id="KW-0802">TPR repeat</keyword>
<dbReference type="SUPFAM" id="SSF48452">
    <property type="entry name" value="TPR-like"/>
    <property type="match status" value="2"/>
</dbReference>
<feature type="region of interest" description="Disordered" evidence="3">
    <location>
        <begin position="1277"/>
        <end position="1341"/>
    </location>
</feature>
<organism evidence="4">
    <name type="scientific">Hanusia phi</name>
    <dbReference type="NCBI Taxonomy" id="3032"/>
    <lineage>
        <taxon>Eukaryota</taxon>
        <taxon>Cryptophyceae</taxon>
        <taxon>Pyrenomonadales</taxon>
        <taxon>Geminigeraceae</taxon>
        <taxon>Hanusia</taxon>
    </lineage>
</organism>
<keyword evidence="1" id="KW-0677">Repeat</keyword>
<dbReference type="SMART" id="SM00028">
    <property type="entry name" value="TPR"/>
    <property type="match status" value="8"/>
</dbReference>
<proteinExistence type="predicted"/>
<feature type="compositionally biased region" description="Basic and acidic residues" evidence="3">
    <location>
        <begin position="108"/>
        <end position="138"/>
    </location>
</feature>
<dbReference type="InterPro" id="IPR011990">
    <property type="entry name" value="TPR-like_helical_dom_sf"/>
</dbReference>
<dbReference type="PANTHER" id="PTHR45586">
    <property type="entry name" value="TPR REPEAT-CONTAINING PROTEIN PA4667"/>
    <property type="match status" value="1"/>
</dbReference>
<feature type="compositionally biased region" description="Polar residues" evidence="3">
    <location>
        <begin position="223"/>
        <end position="244"/>
    </location>
</feature>
<evidence type="ECO:0000256" key="3">
    <source>
        <dbReference type="SAM" id="MobiDB-lite"/>
    </source>
</evidence>
<accession>A0A7S0HYA4</accession>
<dbReference type="InterPro" id="IPR019734">
    <property type="entry name" value="TPR_rpt"/>
</dbReference>
<dbReference type="Pfam" id="PF13431">
    <property type="entry name" value="TPR_17"/>
    <property type="match status" value="1"/>
</dbReference>
<gene>
    <name evidence="4" type="ORF">HPHI1048_LOCUS22155</name>
</gene>
<evidence type="ECO:0000256" key="2">
    <source>
        <dbReference type="ARBA" id="ARBA00022803"/>
    </source>
</evidence>
<protein>
    <submittedName>
        <fullName evidence="4">Uncharacterized protein</fullName>
    </submittedName>
</protein>
<dbReference type="SMART" id="SM00386">
    <property type="entry name" value="HAT"/>
    <property type="match status" value="6"/>
</dbReference>